<dbReference type="InterPro" id="IPR037483">
    <property type="entry name" value="YjjU-like"/>
</dbReference>
<evidence type="ECO:0000259" key="3">
    <source>
        <dbReference type="PROSITE" id="PS51635"/>
    </source>
</evidence>
<reference evidence="4 5" key="1">
    <citation type="submission" date="2022-06" db="EMBL/GenBank/DDBJ databases">
        <title>Isolation of gut microbiota from human fecal samples.</title>
        <authorList>
            <person name="Pamer E.G."/>
            <person name="Barat B."/>
            <person name="Waligurski E."/>
            <person name="Medina S."/>
            <person name="Paddock L."/>
            <person name="Mostad J."/>
        </authorList>
    </citation>
    <scope>NUCLEOTIDE SEQUENCE [LARGE SCALE GENOMIC DNA]</scope>
    <source>
        <strain evidence="4 5">SL.3.17</strain>
    </source>
</reference>
<dbReference type="RefSeq" id="WP_256132923.1">
    <property type="nucleotide sequence ID" value="NZ_JANFXK010000016.1"/>
</dbReference>
<sequence length="294" mass="33612">MEKTGICAQGTGLVLEGDALRGVFTAGVLDYFLKKGLSFPYAVGVSAGACNLLGYLSRQMGYIKNRMLPKKDSAASRQGIAPLIRTQKSFSPEQLFCEYPQDEGSFDYEAFFASETYSEFGATCCRSGRVEYFHEDRDRARLNTLVKASSGIPLFSQMVKLDGNRYLSGELSGIIPIERAIHQGFKRNVVILTRNREKGPLMTSMQRRIYEKNYKKHPRLLDAIISCPAAYREQIRLLERLEEEKQVFVIRPEAPEVRRFETDYDTLQSYYLHGYETAKNCWSRLQEFLKGRQV</sequence>
<evidence type="ECO:0000256" key="2">
    <source>
        <dbReference type="PROSITE-ProRule" id="PRU01161"/>
    </source>
</evidence>
<dbReference type="Pfam" id="PF01734">
    <property type="entry name" value="Patatin"/>
    <property type="match status" value="1"/>
</dbReference>
<keyword evidence="1" id="KW-0443">Lipid metabolism</keyword>
<feature type="domain" description="PNPLA" evidence="3">
    <location>
        <begin position="13"/>
        <end position="181"/>
    </location>
</feature>
<evidence type="ECO:0000313" key="4">
    <source>
        <dbReference type="EMBL" id="MCQ4637739.1"/>
    </source>
</evidence>
<evidence type="ECO:0000313" key="5">
    <source>
        <dbReference type="Proteomes" id="UP001524502"/>
    </source>
</evidence>
<gene>
    <name evidence="4" type="ORF">NE619_13475</name>
</gene>
<evidence type="ECO:0000256" key="1">
    <source>
        <dbReference type="ARBA" id="ARBA00023098"/>
    </source>
</evidence>
<keyword evidence="5" id="KW-1185">Reference proteome</keyword>
<feature type="short sequence motif" description="GXSXG" evidence="2">
    <location>
        <begin position="44"/>
        <end position="48"/>
    </location>
</feature>
<name>A0ABT1RRB3_9FIRM</name>
<comment type="caution">
    <text evidence="4">The sequence shown here is derived from an EMBL/GenBank/DDBJ whole genome shotgun (WGS) entry which is preliminary data.</text>
</comment>
<comment type="caution">
    <text evidence="2">Lacks conserved residue(s) required for the propagation of feature annotation.</text>
</comment>
<dbReference type="Gene3D" id="3.40.1090.10">
    <property type="entry name" value="Cytosolic phospholipase A2 catalytic domain"/>
    <property type="match status" value="1"/>
</dbReference>
<accession>A0ABT1RRB3</accession>
<proteinExistence type="predicted"/>
<dbReference type="PROSITE" id="PS51635">
    <property type="entry name" value="PNPLA"/>
    <property type="match status" value="1"/>
</dbReference>
<dbReference type="EMBL" id="JANFXK010000016">
    <property type="protein sequence ID" value="MCQ4637739.1"/>
    <property type="molecule type" value="Genomic_DNA"/>
</dbReference>
<dbReference type="Pfam" id="PF19890">
    <property type="entry name" value="DUF6363"/>
    <property type="match status" value="1"/>
</dbReference>
<protein>
    <submittedName>
        <fullName evidence="4">Patatin family protein</fullName>
    </submittedName>
</protein>
<dbReference type="CDD" id="cd07208">
    <property type="entry name" value="Pat_hypo_Ecoli_yjju_like"/>
    <property type="match status" value="1"/>
</dbReference>
<dbReference type="InterPro" id="IPR016035">
    <property type="entry name" value="Acyl_Trfase/lysoPLipase"/>
</dbReference>
<organism evidence="4 5">
    <name type="scientific">Anaerovorax odorimutans</name>
    <dbReference type="NCBI Taxonomy" id="109327"/>
    <lineage>
        <taxon>Bacteria</taxon>
        <taxon>Bacillati</taxon>
        <taxon>Bacillota</taxon>
        <taxon>Clostridia</taxon>
        <taxon>Peptostreptococcales</taxon>
        <taxon>Anaerovoracaceae</taxon>
        <taxon>Anaerovorax</taxon>
    </lineage>
</organism>
<dbReference type="InterPro" id="IPR002641">
    <property type="entry name" value="PNPLA_dom"/>
</dbReference>
<dbReference type="InterPro" id="IPR045943">
    <property type="entry name" value="DUF6363"/>
</dbReference>
<dbReference type="SUPFAM" id="SSF52151">
    <property type="entry name" value="FabD/lysophospholipase-like"/>
    <property type="match status" value="1"/>
</dbReference>
<dbReference type="Proteomes" id="UP001524502">
    <property type="component" value="Unassembled WGS sequence"/>
</dbReference>